<dbReference type="RefSeq" id="WP_257633029.1">
    <property type="nucleotide sequence ID" value="NZ_JANIIC010000030.1"/>
</dbReference>
<evidence type="ECO:0000313" key="2">
    <source>
        <dbReference type="EMBL" id="MCQ8832176.1"/>
    </source>
</evidence>
<proteinExistence type="predicted"/>
<dbReference type="Gene3D" id="1.10.10.10">
    <property type="entry name" value="Winged helix-like DNA-binding domain superfamily/Winged helix DNA-binding domain"/>
    <property type="match status" value="1"/>
</dbReference>
<dbReference type="EMBL" id="JANIIC010000030">
    <property type="protein sequence ID" value="MCQ8832176.1"/>
    <property type="molecule type" value="Genomic_DNA"/>
</dbReference>
<keyword evidence="3" id="KW-1185">Reference proteome</keyword>
<evidence type="ECO:0000313" key="3">
    <source>
        <dbReference type="Proteomes" id="UP001142400"/>
    </source>
</evidence>
<dbReference type="Proteomes" id="UP001142400">
    <property type="component" value="Unassembled WGS sequence"/>
</dbReference>
<dbReference type="GO" id="GO:0006950">
    <property type="term" value="P:response to stress"/>
    <property type="evidence" value="ECO:0007669"/>
    <property type="project" value="TreeGrafter"/>
</dbReference>
<dbReference type="GO" id="GO:0003700">
    <property type="term" value="F:DNA-binding transcription factor activity"/>
    <property type="evidence" value="ECO:0007669"/>
    <property type="project" value="InterPro"/>
</dbReference>
<gene>
    <name evidence="2" type="ORF">NQU54_24685</name>
</gene>
<dbReference type="AlphaFoldDB" id="A0A9X2LZ45"/>
<dbReference type="InterPro" id="IPR036388">
    <property type="entry name" value="WH-like_DNA-bd_sf"/>
</dbReference>
<dbReference type="InterPro" id="IPR039422">
    <property type="entry name" value="MarR/SlyA-like"/>
</dbReference>
<evidence type="ECO:0000259" key="1">
    <source>
        <dbReference type="PROSITE" id="PS50995"/>
    </source>
</evidence>
<sequence>MNPHVDPEESLGFALKRLQQTLRSRMDAALAQVGLTTPQYLALALLEDHPGISNSELARRSAVAAPTMLKILDALAKAGYIERADRVPRLRTRGTTLTTSGRDRLARASATVKEFEILLRGAAGADEPVISAWLRTCTGLLAEAPATRDASASPSPGK</sequence>
<dbReference type="PANTHER" id="PTHR33164">
    <property type="entry name" value="TRANSCRIPTIONAL REGULATOR, MARR FAMILY"/>
    <property type="match status" value="1"/>
</dbReference>
<feature type="domain" description="HTH marR-type" evidence="1">
    <location>
        <begin position="8"/>
        <end position="139"/>
    </location>
</feature>
<dbReference type="SMART" id="SM00347">
    <property type="entry name" value="HTH_MARR"/>
    <property type="match status" value="1"/>
</dbReference>
<accession>A0A9X2LZ45</accession>
<reference evidence="2" key="1">
    <citation type="submission" date="2022-06" db="EMBL/GenBank/DDBJ databases">
        <title>WGS of actinobacteria.</title>
        <authorList>
            <person name="Thawai C."/>
        </authorList>
    </citation>
    <scope>NUCLEOTIDE SEQUENCE</scope>
    <source>
        <strain evidence="2">DSM 42010</strain>
    </source>
</reference>
<comment type="caution">
    <text evidence="2">The sequence shown here is derived from an EMBL/GenBank/DDBJ whole genome shotgun (WGS) entry which is preliminary data.</text>
</comment>
<protein>
    <submittedName>
        <fullName evidence="2">MarR family transcriptional regulator</fullName>
    </submittedName>
</protein>
<dbReference type="PANTHER" id="PTHR33164:SF43">
    <property type="entry name" value="HTH-TYPE TRANSCRIPTIONAL REPRESSOR YETL"/>
    <property type="match status" value="1"/>
</dbReference>
<name>A0A9X2LZ45_STRMQ</name>
<dbReference type="SUPFAM" id="SSF46785">
    <property type="entry name" value="Winged helix' DNA-binding domain"/>
    <property type="match status" value="1"/>
</dbReference>
<organism evidence="2 3">
    <name type="scientific">Streptomyces malaysiensis subsp. samsunensis</name>
    <dbReference type="NCBI Taxonomy" id="459658"/>
    <lineage>
        <taxon>Bacteria</taxon>
        <taxon>Bacillati</taxon>
        <taxon>Actinomycetota</taxon>
        <taxon>Actinomycetes</taxon>
        <taxon>Kitasatosporales</taxon>
        <taxon>Streptomycetaceae</taxon>
        <taxon>Streptomyces</taxon>
        <taxon>Streptomyces violaceusniger group</taxon>
    </lineage>
</organism>
<dbReference type="InterPro" id="IPR036390">
    <property type="entry name" value="WH_DNA-bd_sf"/>
</dbReference>
<dbReference type="PROSITE" id="PS50995">
    <property type="entry name" value="HTH_MARR_2"/>
    <property type="match status" value="1"/>
</dbReference>
<dbReference type="Pfam" id="PF01047">
    <property type="entry name" value="MarR"/>
    <property type="match status" value="1"/>
</dbReference>
<dbReference type="InterPro" id="IPR000835">
    <property type="entry name" value="HTH_MarR-typ"/>
</dbReference>